<sequence>MLMYYQSLSWPFCIDTSTDSFLYGCFSKTLDEPAFIPLNIHSIDFDKTNDFILYEANCESAQKITASKEDKTNHPEGEQMESDRNNFLKYLDSHFVPEIKLEDKNRDTQISPTHRVISKLNSDSSAHNFTKESLNEVHSVSLSYKGQKNSFKKGASAERVDIVHKTLLRSIRRFLYELLNKEHNLQDITDKPKSSTQFQNKLLTFYSKYFKVVQESISISDEDSQLFIQNLASFVTSNYWLPGNSFRIRKFRSMIKKNLKQYSVRKYSEFYKLEGCSKFYEVLYKSGFIQRIIEAYPKLKESKDSYYRAVEDIMQRE</sequence>
<dbReference type="AlphaFoldDB" id="A0AAD1XSS9"/>
<accession>A0AAD1XSS9</accession>
<evidence type="ECO:0000313" key="2">
    <source>
        <dbReference type="Proteomes" id="UP001295684"/>
    </source>
</evidence>
<dbReference type="Proteomes" id="UP001295684">
    <property type="component" value="Unassembled WGS sequence"/>
</dbReference>
<gene>
    <name evidence="1" type="ORF">ECRASSUSDP1_LOCUS19584</name>
</gene>
<dbReference type="EMBL" id="CAMPGE010019888">
    <property type="protein sequence ID" value="CAI2378189.1"/>
    <property type="molecule type" value="Genomic_DNA"/>
</dbReference>
<protein>
    <submittedName>
        <fullName evidence="1">Uncharacterized protein</fullName>
    </submittedName>
</protein>
<reference evidence="1" key="1">
    <citation type="submission" date="2023-07" db="EMBL/GenBank/DDBJ databases">
        <authorList>
            <consortium name="AG Swart"/>
            <person name="Singh M."/>
            <person name="Singh A."/>
            <person name="Seah K."/>
            <person name="Emmerich C."/>
        </authorList>
    </citation>
    <scope>NUCLEOTIDE SEQUENCE</scope>
    <source>
        <strain evidence="1">DP1</strain>
    </source>
</reference>
<name>A0AAD1XSS9_EUPCR</name>
<comment type="caution">
    <text evidence="1">The sequence shown here is derived from an EMBL/GenBank/DDBJ whole genome shotgun (WGS) entry which is preliminary data.</text>
</comment>
<organism evidence="1 2">
    <name type="scientific">Euplotes crassus</name>
    <dbReference type="NCBI Taxonomy" id="5936"/>
    <lineage>
        <taxon>Eukaryota</taxon>
        <taxon>Sar</taxon>
        <taxon>Alveolata</taxon>
        <taxon>Ciliophora</taxon>
        <taxon>Intramacronucleata</taxon>
        <taxon>Spirotrichea</taxon>
        <taxon>Hypotrichia</taxon>
        <taxon>Euplotida</taxon>
        <taxon>Euplotidae</taxon>
        <taxon>Moneuplotes</taxon>
    </lineage>
</organism>
<evidence type="ECO:0000313" key="1">
    <source>
        <dbReference type="EMBL" id="CAI2378189.1"/>
    </source>
</evidence>
<proteinExistence type="predicted"/>
<keyword evidence="2" id="KW-1185">Reference proteome</keyword>